<dbReference type="EMBL" id="KZ613847">
    <property type="protein sequence ID" value="PMD57264.1"/>
    <property type="molecule type" value="Genomic_DNA"/>
</dbReference>
<keyword evidence="6" id="KW-1185">Reference proteome</keyword>
<name>A0A2J6T2L8_9HELO</name>
<dbReference type="InterPro" id="IPR058257">
    <property type="entry name" value="CorA-like_dom"/>
</dbReference>
<reference evidence="5 6" key="1">
    <citation type="submission" date="2016-04" db="EMBL/GenBank/DDBJ databases">
        <title>A degradative enzymes factory behind the ericoid mycorrhizal symbiosis.</title>
        <authorList>
            <consortium name="DOE Joint Genome Institute"/>
            <person name="Martino E."/>
            <person name="Morin E."/>
            <person name="Grelet G."/>
            <person name="Kuo A."/>
            <person name="Kohler A."/>
            <person name="Daghino S."/>
            <person name="Barry K."/>
            <person name="Choi C."/>
            <person name="Cichocki N."/>
            <person name="Clum A."/>
            <person name="Copeland A."/>
            <person name="Hainaut M."/>
            <person name="Haridas S."/>
            <person name="Labutti K."/>
            <person name="Lindquist E."/>
            <person name="Lipzen A."/>
            <person name="Khouja H.-R."/>
            <person name="Murat C."/>
            <person name="Ohm R."/>
            <person name="Olson A."/>
            <person name="Spatafora J."/>
            <person name="Veneault-Fourrey C."/>
            <person name="Henrissat B."/>
            <person name="Grigoriev I."/>
            <person name="Martin F."/>
            <person name="Perotto S."/>
        </authorList>
    </citation>
    <scope>NUCLEOTIDE SEQUENCE [LARGE SCALE GENOMIC DNA]</scope>
    <source>
        <strain evidence="5 6">E</strain>
    </source>
</reference>
<dbReference type="OrthoDB" id="5396681at2759"/>
<dbReference type="GeneID" id="36588860"/>
<evidence type="ECO:0000259" key="4">
    <source>
        <dbReference type="Pfam" id="PF26616"/>
    </source>
</evidence>
<feature type="compositionally biased region" description="Polar residues" evidence="2">
    <location>
        <begin position="336"/>
        <end position="347"/>
    </location>
</feature>
<accession>A0A2J6T2L8</accession>
<feature type="coiled-coil region" evidence="1">
    <location>
        <begin position="271"/>
        <end position="298"/>
    </location>
</feature>
<dbReference type="Proteomes" id="UP000235371">
    <property type="component" value="Unassembled WGS sequence"/>
</dbReference>
<evidence type="ECO:0000313" key="6">
    <source>
        <dbReference type="Proteomes" id="UP000235371"/>
    </source>
</evidence>
<evidence type="ECO:0000313" key="5">
    <source>
        <dbReference type="EMBL" id="PMD57264.1"/>
    </source>
</evidence>
<keyword evidence="3" id="KW-0812">Transmembrane</keyword>
<evidence type="ECO:0000256" key="3">
    <source>
        <dbReference type="SAM" id="Phobius"/>
    </source>
</evidence>
<evidence type="ECO:0000256" key="2">
    <source>
        <dbReference type="SAM" id="MobiDB-lite"/>
    </source>
</evidence>
<feature type="transmembrane region" description="Helical" evidence="3">
    <location>
        <begin position="559"/>
        <end position="584"/>
    </location>
</feature>
<keyword evidence="3" id="KW-1133">Transmembrane helix</keyword>
<keyword evidence="3" id="KW-0472">Membrane</keyword>
<sequence>MQEMSKAEGERLAKSCATAEEYPLNLPYDGTYDHILKGYSERLDEQEDRLFFDESKANLCLRDYDDGVEGFENITLCSNFELRDYLTGNQSFDRVDPQCRFVFVHAPHSRERLRTTRKMLMFTFTYHQVMPAFLDFLFPFGKQLYTQDFQFSGFRAEDRLSINERGLELPQLGRSGRDIRMCYNLKSVEPSKGQKEWPWSIRQTATYHSFDIETGKAFWVIIKGDQLIKRRIESATNARRAQASKSFELTSLAASFSSTLQSHLLIFDWCHEHWRWHINFLEQELQRLTREALLIDLNKSSNGIERRPDEGMMQRATSSRVPSSPLSIPEKAPWHSGSSIKETTSYPHSDRQATTAPRPASSAAESQESLNTDEDFSFNDLQEVQSLEEKANEVILVLESNINALSKVKEHYRETFTFDEFPITLKSACARDLTKFEKVVGNIIDDLKMQESRTKMLLRLLTDRKSLLYGILDYRNMESNKLFASKAQLSTENMEIMTQDMHEIAKKTKQETVSMRIITLVTLFFLPGTFISTIMSTDIVQYQVSADGKSQEVFQLGALQLYLAITLPMMLLTFASWYGVYFWVDRKERAKAVQKHLGTGS</sequence>
<dbReference type="RefSeq" id="XP_024734168.1">
    <property type="nucleotide sequence ID" value="XM_024880783.1"/>
</dbReference>
<feature type="compositionally biased region" description="Polar residues" evidence="2">
    <location>
        <begin position="315"/>
        <end position="326"/>
    </location>
</feature>
<evidence type="ECO:0000256" key="1">
    <source>
        <dbReference type="SAM" id="Coils"/>
    </source>
</evidence>
<feature type="transmembrane region" description="Helical" evidence="3">
    <location>
        <begin position="517"/>
        <end position="539"/>
    </location>
</feature>
<protein>
    <recommendedName>
        <fullName evidence="4">CorA-like transporter domain-containing protein</fullName>
    </recommendedName>
</protein>
<feature type="domain" description="CorA-like transporter" evidence="4">
    <location>
        <begin position="14"/>
        <end position="292"/>
    </location>
</feature>
<dbReference type="Gene3D" id="1.20.58.340">
    <property type="entry name" value="Magnesium transport protein CorA, transmembrane region"/>
    <property type="match status" value="1"/>
</dbReference>
<dbReference type="STRING" id="1095630.A0A2J6T2L8"/>
<gene>
    <name evidence="5" type="ORF">K444DRAFT_615718</name>
</gene>
<keyword evidence="1" id="KW-0175">Coiled coil</keyword>
<organism evidence="5 6">
    <name type="scientific">Hyaloscypha bicolor E</name>
    <dbReference type="NCBI Taxonomy" id="1095630"/>
    <lineage>
        <taxon>Eukaryota</taxon>
        <taxon>Fungi</taxon>
        <taxon>Dikarya</taxon>
        <taxon>Ascomycota</taxon>
        <taxon>Pezizomycotina</taxon>
        <taxon>Leotiomycetes</taxon>
        <taxon>Helotiales</taxon>
        <taxon>Hyaloscyphaceae</taxon>
        <taxon>Hyaloscypha</taxon>
        <taxon>Hyaloscypha bicolor</taxon>
    </lineage>
</organism>
<feature type="compositionally biased region" description="Low complexity" evidence="2">
    <location>
        <begin position="352"/>
        <end position="369"/>
    </location>
</feature>
<dbReference type="InParanoid" id="A0A2J6T2L8"/>
<feature type="region of interest" description="Disordered" evidence="2">
    <location>
        <begin position="303"/>
        <end position="372"/>
    </location>
</feature>
<proteinExistence type="predicted"/>
<dbReference type="AlphaFoldDB" id="A0A2J6T2L8"/>
<dbReference type="Pfam" id="PF26616">
    <property type="entry name" value="CorA-like"/>
    <property type="match status" value="1"/>
</dbReference>